<keyword evidence="3" id="KW-1185">Reference proteome</keyword>
<gene>
    <name evidence="2" type="ORF">ACHKAR_20070</name>
</gene>
<accession>A0ABW7NEM9</accession>
<sequence>MDTMPLEYKLVIIFIVAGILNLLLKRNRNWVLGYRSTRCLKSHDRFAYANRIFGWGLIILGLMYLGTLVYLAHGGDELTGWESAFIIVGYLALLFILIEYKLSKAFKE</sequence>
<keyword evidence="1" id="KW-1133">Transmembrane helix</keyword>
<dbReference type="RefSeq" id="WP_395419164.1">
    <property type="nucleotide sequence ID" value="NZ_JBIPKE010000020.1"/>
</dbReference>
<evidence type="ECO:0000256" key="1">
    <source>
        <dbReference type="SAM" id="Phobius"/>
    </source>
</evidence>
<dbReference type="EMBL" id="JBIPKE010000020">
    <property type="protein sequence ID" value="MFH6985761.1"/>
    <property type="molecule type" value="Genomic_DNA"/>
</dbReference>
<reference evidence="2 3" key="1">
    <citation type="journal article" date="2013" name="Int. J. Syst. Evol. Microbiol.">
        <title>Marinoscillum luteum sp. nov., isolated from marine sediment.</title>
        <authorList>
            <person name="Cha I.T."/>
            <person name="Park S.J."/>
            <person name="Kim S.J."/>
            <person name="Kim J.G."/>
            <person name="Jung M.Y."/>
            <person name="Shin K.S."/>
            <person name="Kwon K.K."/>
            <person name="Yang S.H."/>
            <person name="Seo Y.S."/>
            <person name="Rhee S.K."/>
        </authorList>
    </citation>
    <scope>NUCLEOTIDE SEQUENCE [LARGE SCALE GENOMIC DNA]</scope>
    <source>
        <strain evidence="2 3">KCTC 23939</strain>
    </source>
</reference>
<feature type="transmembrane region" description="Helical" evidence="1">
    <location>
        <begin position="52"/>
        <end position="72"/>
    </location>
</feature>
<protein>
    <submittedName>
        <fullName evidence="2">SdpI family protein</fullName>
    </submittedName>
</protein>
<evidence type="ECO:0000313" key="2">
    <source>
        <dbReference type="EMBL" id="MFH6985761.1"/>
    </source>
</evidence>
<dbReference type="Proteomes" id="UP001610063">
    <property type="component" value="Unassembled WGS sequence"/>
</dbReference>
<keyword evidence="1" id="KW-0472">Membrane</keyword>
<comment type="caution">
    <text evidence="2">The sequence shown here is derived from an EMBL/GenBank/DDBJ whole genome shotgun (WGS) entry which is preliminary data.</text>
</comment>
<feature type="transmembrane region" description="Helical" evidence="1">
    <location>
        <begin position="78"/>
        <end position="98"/>
    </location>
</feature>
<name>A0ABW7NEM9_9BACT</name>
<organism evidence="2 3">
    <name type="scientific">Marinoscillum luteum</name>
    <dbReference type="NCBI Taxonomy" id="861051"/>
    <lineage>
        <taxon>Bacteria</taxon>
        <taxon>Pseudomonadati</taxon>
        <taxon>Bacteroidota</taxon>
        <taxon>Cytophagia</taxon>
        <taxon>Cytophagales</taxon>
        <taxon>Reichenbachiellaceae</taxon>
        <taxon>Marinoscillum</taxon>
    </lineage>
</organism>
<feature type="transmembrane region" description="Helical" evidence="1">
    <location>
        <begin position="6"/>
        <end position="24"/>
    </location>
</feature>
<keyword evidence="1" id="KW-0812">Transmembrane</keyword>
<proteinExistence type="predicted"/>
<evidence type="ECO:0000313" key="3">
    <source>
        <dbReference type="Proteomes" id="UP001610063"/>
    </source>
</evidence>
<dbReference type="InterPro" id="IPR025962">
    <property type="entry name" value="SdpI/YhfL"/>
</dbReference>
<dbReference type="Pfam" id="PF13630">
    <property type="entry name" value="SdpI"/>
    <property type="match status" value="1"/>
</dbReference>